<dbReference type="Pfam" id="PF00702">
    <property type="entry name" value="Hydrolase"/>
    <property type="match status" value="1"/>
</dbReference>
<dbReference type="NCBIfam" id="TIGR01509">
    <property type="entry name" value="HAD-SF-IA-v3"/>
    <property type="match status" value="1"/>
</dbReference>
<name>A0ABY6DLG4_9NEIS</name>
<dbReference type="GO" id="GO:0016787">
    <property type="term" value="F:hydrolase activity"/>
    <property type="evidence" value="ECO:0007669"/>
    <property type="project" value="UniProtKB-KW"/>
</dbReference>
<protein>
    <submittedName>
        <fullName evidence="1">HAD-IA family hydrolase</fullName>
    </submittedName>
</protein>
<proteinExistence type="predicted"/>
<dbReference type="Proteomes" id="UP001061302">
    <property type="component" value="Chromosome"/>
</dbReference>
<dbReference type="SFLD" id="SFLDG01129">
    <property type="entry name" value="C1.5:_HAD__Beta-PGM__Phosphata"/>
    <property type="match status" value="1"/>
</dbReference>
<dbReference type="InterPro" id="IPR036412">
    <property type="entry name" value="HAD-like_sf"/>
</dbReference>
<dbReference type="PANTHER" id="PTHR43481">
    <property type="entry name" value="FRUCTOSE-1-PHOSPHATE PHOSPHATASE"/>
    <property type="match status" value="1"/>
</dbReference>
<dbReference type="InterPro" id="IPR006439">
    <property type="entry name" value="HAD-SF_hydro_IA"/>
</dbReference>
<dbReference type="EMBL" id="CP106753">
    <property type="protein sequence ID" value="UXY14543.1"/>
    <property type="molecule type" value="Genomic_DNA"/>
</dbReference>
<evidence type="ECO:0000313" key="1">
    <source>
        <dbReference type="EMBL" id="UXY14543.1"/>
    </source>
</evidence>
<keyword evidence="2" id="KW-1185">Reference proteome</keyword>
<dbReference type="InterPro" id="IPR023198">
    <property type="entry name" value="PGP-like_dom2"/>
</dbReference>
<dbReference type="InterPro" id="IPR023214">
    <property type="entry name" value="HAD_sf"/>
</dbReference>
<evidence type="ECO:0000313" key="2">
    <source>
        <dbReference type="Proteomes" id="UP001061302"/>
    </source>
</evidence>
<dbReference type="InterPro" id="IPR051806">
    <property type="entry name" value="HAD-like_SPP"/>
</dbReference>
<sequence>MPLIHAAALLFDMDGTLIDSHQAVEHVWAVWCERRGLDLQAVLRVCHGTRTEDTVRLVAPQLDVAAEVAWLEALEAEVVDGQMALPGAAALLAQLPASRWAVATSAALPVARMRFAHCRLPLPEVLVTSEMVVQGKPAPDPYLLAARRLGVDPAQCVVFEDAPAGLASALAAGCRVILVGNHAPAQPGVIGRIADYRAVHWQPAGDGVGLSLSEAGCCAGVVG</sequence>
<dbReference type="Gene3D" id="1.10.150.240">
    <property type="entry name" value="Putative phosphatase, domain 2"/>
    <property type="match status" value="1"/>
</dbReference>
<organism evidence="1 2">
    <name type="scientific">Chitiniphilus purpureus</name>
    <dbReference type="NCBI Taxonomy" id="2981137"/>
    <lineage>
        <taxon>Bacteria</taxon>
        <taxon>Pseudomonadati</taxon>
        <taxon>Pseudomonadota</taxon>
        <taxon>Betaproteobacteria</taxon>
        <taxon>Neisseriales</taxon>
        <taxon>Chitinibacteraceae</taxon>
        <taxon>Chitiniphilus</taxon>
    </lineage>
</organism>
<dbReference type="Gene3D" id="3.40.50.1000">
    <property type="entry name" value="HAD superfamily/HAD-like"/>
    <property type="match status" value="1"/>
</dbReference>
<gene>
    <name evidence="1" type="ORF">N8I74_14620</name>
</gene>
<dbReference type="PANTHER" id="PTHR43481:SF4">
    <property type="entry name" value="GLYCEROL-1-PHOSPHATE PHOSPHOHYDROLASE 1-RELATED"/>
    <property type="match status" value="1"/>
</dbReference>
<keyword evidence="1" id="KW-0378">Hydrolase</keyword>
<dbReference type="SFLD" id="SFLDS00003">
    <property type="entry name" value="Haloacid_Dehalogenase"/>
    <property type="match status" value="1"/>
</dbReference>
<accession>A0ABY6DLG4</accession>
<dbReference type="RefSeq" id="WP_263123843.1">
    <property type="nucleotide sequence ID" value="NZ_CP106753.1"/>
</dbReference>
<dbReference type="SUPFAM" id="SSF56784">
    <property type="entry name" value="HAD-like"/>
    <property type="match status" value="1"/>
</dbReference>
<reference evidence="1" key="1">
    <citation type="submission" date="2022-10" db="EMBL/GenBank/DDBJ databases">
        <title>Chitiniphilus purpureus sp. nov., a novel chitin-degrading bacterium isolated from crawfish pond sediment.</title>
        <authorList>
            <person name="Li K."/>
        </authorList>
    </citation>
    <scope>NUCLEOTIDE SEQUENCE</scope>
    <source>
        <strain evidence="1">CD1</strain>
    </source>
</reference>